<evidence type="ECO:0000313" key="2">
    <source>
        <dbReference type="Proteomes" id="UP000294927"/>
    </source>
</evidence>
<evidence type="ECO:0000313" key="1">
    <source>
        <dbReference type="EMBL" id="TDV50902.1"/>
    </source>
</evidence>
<sequence>MSWVATHLPVDVLSGRVDGAVVISNDSDLGLPLRTVGEHVPLGVVNPSTGYLASALQGHPDEGVGRHWWRQLTKDDYTVHQLPDPAGGVTRPVGW</sequence>
<dbReference type="AlphaFoldDB" id="A0A4R7VN07"/>
<accession>A0A4R7VN07</accession>
<keyword evidence="2" id="KW-1185">Reference proteome</keyword>
<dbReference type="Proteomes" id="UP000294927">
    <property type="component" value="Unassembled WGS sequence"/>
</dbReference>
<dbReference type="EMBL" id="SOCP01000006">
    <property type="protein sequence ID" value="TDV50902.1"/>
    <property type="molecule type" value="Genomic_DNA"/>
</dbReference>
<proteinExistence type="predicted"/>
<name>A0A4R7VN07_9PSEU</name>
<gene>
    <name evidence="1" type="ORF">CLV71_106247</name>
</gene>
<reference evidence="1 2" key="1">
    <citation type="submission" date="2019-03" db="EMBL/GenBank/DDBJ databases">
        <title>Genomic Encyclopedia of Archaeal and Bacterial Type Strains, Phase II (KMG-II): from individual species to whole genera.</title>
        <authorList>
            <person name="Goeker M."/>
        </authorList>
    </citation>
    <scope>NUCLEOTIDE SEQUENCE [LARGE SCALE GENOMIC DNA]</scope>
    <source>
        <strain evidence="1 2">DSM 45499</strain>
    </source>
</reference>
<protein>
    <submittedName>
        <fullName evidence="1">Uncharacterized protein</fullName>
    </submittedName>
</protein>
<organism evidence="1 2">
    <name type="scientific">Actinophytocola oryzae</name>
    <dbReference type="NCBI Taxonomy" id="502181"/>
    <lineage>
        <taxon>Bacteria</taxon>
        <taxon>Bacillati</taxon>
        <taxon>Actinomycetota</taxon>
        <taxon>Actinomycetes</taxon>
        <taxon>Pseudonocardiales</taxon>
        <taxon>Pseudonocardiaceae</taxon>
    </lineage>
</organism>
<comment type="caution">
    <text evidence="1">The sequence shown here is derived from an EMBL/GenBank/DDBJ whole genome shotgun (WGS) entry which is preliminary data.</text>
</comment>